<name>A0AAN5CRW2_9BILA</name>
<feature type="non-terminal residue" evidence="2">
    <location>
        <position position="1"/>
    </location>
</feature>
<dbReference type="PANTHER" id="PTHR22718">
    <property type="entry name" value="SERPENTINE RECEPTOR, CLASS X"/>
    <property type="match status" value="1"/>
</dbReference>
<evidence type="ECO:0000256" key="1">
    <source>
        <dbReference type="SAM" id="Phobius"/>
    </source>
</evidence>
<reference evidence="3" key="1">
    <citation type="submission" date="2022-10" db="EMBL/GenBank/DDBJ databases">
        <title>Genome assembly of Pristionchus species.</title>
        <authorList>
            <person name="Yoshida K."/>
            <person name="Sommer R.J."/>
        </authorList>
    </citation>
    <scope>NUCLEOTIDE SEQUENCE [LARGE SCALE GENOMIC DNA]</scope>
    <source>
        <strain evidence="3">RS5460</strain>
    </source>
</reference>
<keyword evidence="1" id="KW-0472">Membrane</keyword>
<keyword evidence="1" id="KW-0812">Transmembrane</keyword>
<dbReference type="EMBL" id="BTRK01000004">
    <property type="protein sequence ID" value="GMR49444.1"/>
    <property type="molecule type" value="Genomic_DNA"/>
</dbReference>
<gene>
    <name evidence="2" type="ORF">PMAYCL1PPCAC_19639</name>
</gene>
<comment type="caution">
    <text evidence="2">The sequence shown here is derived from an EMBL/GenBank/DDBJ whole genome shotgun (WGS) entry which is preliminary data.</text>
</comment>
<keyword evidence="1" id="KW-1133">Transmembrane helix</keyword>
<accession>A0AAN5CRW2</accession>
<dbReference type="Proteomes" id="UP001328107">
    <property type="component" value="Unassembled WGS sequence"/>
</dbReference>
<keyword evidence="3" id="KW-1185">Reference proteome</keyword>
<dbReference type="PANTHER" id="PTHR22718:SF25">
    <property type="entry name" value="G-PROTEIN COUPLED RECEPTORS FAMILY 1 PROFILE DOMAIN-CONTAINING PROTEIN"/>
    <property type="match status" value="1"/>
</dbReference>
<feature type="transmembrane region" description="Helical" evidence="1">
    <location>
        <begin position="38"/>
        <end position="59"/>
    </location>
</feature>
<feature type="non-terminal residue" evidence="2">
    <location>
        <position position="67"/>
    </location>
</feature>
<sequence length="67" mass="7615">CTSLKAFVELAFILPYYFMRSGGTSKTFGYFSTEYELFIFNLSVLADYGVLFFSVLLAINRFLVANS</sequence>
<organism evidence="2 3">
    <name type="scientific">Pristionchus mayeri</name>
    <dbReference type="NCBI Taxonomy" id="1317129"/>
    <lineage>
        <taxon>Eukaryota</taxon>
        <taxon>Metazoa</taxon>
        <taxon>Ecdysozoa</taxon>
        <taxon>Nematoda</taxon>
        <taxon>Chromadorea</taxon>
        <taxon>Rhabditida</taxon>
        <taxon>Rhabditina</taxon>
        <taxon>Diplogasteromorpha</taxon>
        <taxon>Diplogasteroidea</taxon>
        <taxon>Neodiplogasteridae</taxon>
        <taxon>Pristionchus</taxon>
    </lineage>
</organism>
<evidence type="ECO:0000313" key="2">
    <source>
        <dbReference type="EMBL" id="GMR49444.1"/>
    </source>
</evidence>
<dbReference type="AlphaFoldDB" id="A0AAN5CRW2"/>
<evidence type="ECO:0000313" key="3">
    <source>
        <dbReference type="Proteomes" id="UP001328107"/>
    </source>
</evidence>
<proteinExistence type="predicted"/>
<protein>
    <submittedName>
        <fullName evidence="2">Uncharacterized protein</fullName>
    </submittedName>
</protein>